<evidence type="ECO:0000313" key="4">
    <source>
        <dbReference type="Proteomes" id="UP000517694"/>
    </source>
</evidence>
<comment type="caution">
    <text evidence="3">The sequence shown here is derived from an EMBL/GenBank/DDBJ whole genome shotgun (WGS) entry which is preliminary data.</text>
</comment>
<dbReference type="SUPFAM" id="SSF48452">
    <property type="entry name" value="TPR-like"/>
    <property type="match status" value="1"/>
</dbReference>
<dbReference type="Proteomes" id="UP000517694">
    <property type="component" value="Unassembled WGS sequence"/>
</dbReference>
<evidence type="ECO:0000313" key="3">
    <source>
        <dbReference type="EMBL" id="MBC2869447.1"/>
    </source>
</evidence>
<dbReference type="Gene3D" id="1.25.40.10">
    <property type="entry name" value="Tetratricopeptide repeat domain"/>
    <property type="match status" value="2"/>
</dbReference>
<organism evidence="3 4">
    <name type="scientific">Streptomyces mexicanus</name>
    <dbReference type="NCBI Taxonomy" id="178566"/>
    <lineage>
        <taxon>Bacteria</taxon>
        <taxon>Bacillati</taxon>
        <taxon>Actinomycetota</taxon>
        <taxon>Actinomycetes</taxon>
        <taxon>Kitasatosporales</taxon>
        <taxon>Streptomycetaceae</taxon>
        <taxon>Streptomyces</taxon>
    </lineage>
</organism>
<proteinExistence type="predicted"/>
<feature type="domain" description="CHAT" evidence="2">
    <location>
        <begin position="1145"/>
        <end position="1418"/>
    </location>
</feature>
<feature type="region of interest" description="Disordered" evidence="1">
    <location>
        <begin position="1017"/>
        <end position="1039"/>
    </location>
</feature>
<keyword evidence="4" id="KW-1185">Reference proteome</keyword>
<dbReference type="InterPro" id="IPR019734">
    <property type="entry name" value="TPR_rpt"/>
</dbReference>
<evidence type="ECO:0000256" key="1">
    <source>
        <dbReference type="SAM" id="MobiDB-lite"/>
    </source>
</evidence>
<dbReference type="Pfam" id="PF12770">
    <property type="entry name" value="CHAT"/>
    <property type="match status" value="1"/>
</dbReference>
<dbReference type="OrthoDB" id="3206999at2"/>
<dbReference type="RefSeq" id="WP_159662890.1">
    <property type="nucleotide sequence ID" value="NZ_JACMHY010000018.1"/>
</dbReference>
<gene>
    <name evidence="3" type="ORF">H1R13_32150</name>
</gene>
<protein>
    <submittedName>
        <fullName evidence="3">CHAT domain-containing protein</fullName>
    </submittedName>
</protein>
<dbReference type="InterPro" id="IPR024983">
    <property type="entry name" value="CHAT_dom"/>
</dbReference>
<reference evidence="3 4" key="1">
    <citation type="submission" date="2020-08" db="EMBL/GenBank/DDBJ databases">
        <title>Whole-Genome Sequence of French Clinical Streptomyces mexicanus Strain Q0842.</title>
        <authorList>
            <person name="Boxberger M."/>
            <person name="La Scola B."/>
        </authorList>
    </citation>
    <scope>NUCLEOTIDE SEQUENCE [LARGE SCALE GENOMIC DNA]</scope>
    <source>
        <strain evidence="3 4">Marseille-Q0842</strain>
    </source>
</reference>
<accession>A0A7X1I633</accession>
<dbReference type="InterPro" id="IPR011990">
    <property type="entry name" value="TPR-like_helical_dom_sf"/>
</dbReference>
<dbReference type="SMART" id="SM00028">
    <property type="entry name" value="TPR"/>
    <property type="match status" value="3"/>
</dbReference>
<sequence>MPLDLAASLLRRLDAHERGDHQAVLDPAALAETEAVLAYSLVTPRAAPPCILDREGLRLVALLHSARWAARGWPETDADRNTAVRLFTLLAPYRPDAVPARLRDAVAAADGPAAHDLMELESRALEAYRRWGTQLDPGALEEAVSLWRHVAGVLPKGHPGVPMAHSHLCAALRDRFVAHRGAHRPDLTEAVAAGRLAVASAAPDDPDRWMYSGNLSGALTMLHQVAPEEADPREAVAAATDAVRRAPRPHAAYYGHLGAALLLRGQRTPARAEADLDGAIDAFTAAARYAAADDPQRAGYLSNRAVALHTRYLTAEDPDDTDLADALEAAALAARISHPADPERVAHLANHCTVLLTRAERTRSAADAEALLAAERAALAAAPDDDWRASRLCSLSRALRLRFTCGGERRHLNEAVRAARQAVRLVGGRATGPLGELALALLETSLHAPPTGGEAEFREAVGLLARLRGAVGPQDEPGPLIDRLTEVGGVLIAGALGHDERPAVVRDSDLDRALAVLHLAADLMADRPAPSTPEARRLVGRVVTALGEATAAHYDRTGDPAALDEAVAHLDRAVSLTVAGPAAPHARALTLLGLALRKRGIHRDSVADLHRAVEVSATAVDRLPLDDPQRPGWQSHLAVVLLARYRRLRTESDLEEALRTSRASLAAASGAPPWQRAVLLTNLGAVLRETYFRTNALSDLDEAIDAFRDAVRASEAAGRPPGEAAGLLAEVLAERHHRSGLPADLDEAIDAGRRGVAAFPANHVGRADAVIQLAIALQERAAATGRAGDAQEAVAHLRQAVDALPTGMPVRERAVAVLCVALLSRAETTGSITDLDEVIALAGPALDRTPSGHLRAVSLLTALGMAHTARFMATGDDTDLRAARDVFRTAAGLRDLPPLVHFSHTAHWALRSALLEDWEESVRAYEQAVAQLPLLAWHGLALADRVRGFAATDSIGCDAAAAALNAGRPQQALHLLERSRGILLARATDARFSPQALAEEAPDLARRIAELNAELYGPEADPLGRPGADPDDVQRAEDHRRRRLTRELDTLLHRALAVLGLEDTVAAPTPQELQDAAGEGPVIVINASFLRCDAFLVTADALRTVPLPELYLDGPGGAGERAGALLAALADPGAAPQEAEAVLRATLDWLAKTVVDPVLRELDARGGVHERLWWCPTGPLALLPLHAAGVLPDQYVCSYATTLRSLADARARDAAGARADTADRVLVVDEAALPGLRPLSRARREAMQLYRRDPQHRTLLASAPRHVVRRQLAHHAVLHFAGHAEHVPADPARSGLYCADHADAGPLTVEEIARLRLERARLAFLSACETARGAAAVPDEGVHLAGALQLAGYPHVVAAQWPVADHAAHLLTEHFYAELDTDGRLDPSRTAHALHRAVRHLRDTDPNPLLWAAFVHSGP</sequence>
<dbReference type="EMBL" id="JACMHY010000018">
    <property type="protein sequence ID" value="MBC2869447.1"/>
    <property type="molecule type" value="Genomic_DNA"/>
</dbReference>
<name>A0A7X1I633_9ACTN</name>
<evidence type="ECO:0000259" key="2">
    <source>
        <dbReference type="Pfam" id="PF12770"/>
    </source>
</evidence>